<dbReference type="EMBL" id="VITK01000007">
    <property type="protein sequence ID" value="TWA96019.1"/>
    <property type="molecule type" value="Genomic_DNA"/>
</dbReference>
<reference evidence="1 2" key="1">
    <citation type="submission" date="2019-06" db="EMBL/GenBank/DDBJ databases">
        <title>Genomic Encyclopedia of Type Strains, Phase IV (KMG-V): Genome sequencing to study the core and pangenomes of soil and plant-associated prokaryotes.</title>
        <authorList>
            <person name="Whitman W."/>
        </authorList>
    </citation>
    <scope>NUCLEOTIDE SEQUENCE [LARGE SCALE GENOMIC DNA]</scope>
    <source>
        <strain evidence="1 2">BR 510</strain>
    </source>
</reference>
<dbReference type="OrthoDB" id="8254962at2"/>
<sequence>MTQEAIAAAGNTEAPAYLTLVQLGYSVDRDGEERWIAKKGTLELVADCPLELLGLSLMRNERGPRWQADDHEIAEFLTQFYPSAGRP</sequence>
<keyword evidence="2" id="KW-1185">Reference proteome</keyword>
<protein>
    <submittedName>
        <fullName evidence="1">Uncharacterized protein</fullName>
    </submittedName>
</protein>
<gene>
    <name evidence="1" type="ORF">FBZ96_107211</name>
</gene>
<dbReference type="Proteomes" id="UP000319949">
    <property type="component" value="Unassembled WGS sequence"/>
</dbReference>
<evidence type="ECO:0000313" key="1">
    <source>
        <dbReference type="EMBL" id="TWA96019.1"/>
    </source>
</evidence>
<comment type="caution">
    <text evidence="1">The sequence shown here is derived from an EMBL/GenBank/DDBJ whole genome shotgun (WGS) entry which is preliminary data.</text>
</comment>
<evidence type="ECO:0000313" key="2">
    <source>
        <dbReference type="Proteomes" id="UP000319949"/>
    </source>
</evidence>
<accession>A0A560DFX8</accession>
<name>A0A560DFX8_9BRAD</name>
<dbReference type="RefSeq" id="WP_145666920.1">
    <property type="nucleotide sequence ID" value="NZ_VITK01000007.1"/>
</dbReference>
<proteinExistence type="predicted"/>
<organism evidence="1 2">
    <name type="scientific">Bradyrhizobium stylosanthis</name>
    <dbReference type="NCBI Taxonomy" id="1803665"/>
    <lineage>
        <taxon>Bacteria</taxon>
        <taxon>Pseudomonadati</taxon>
        <taxon>Pseudomonadota</taxon>
        <taxon>Alphaproteobacteria</taxon>
        <taxon>Hyphomicrobiales</taxon>
        <taxon>Nitrobacteraceae</taxon>
        <taxon>Bradyrhizobium</taxon>
    </lineage>
</organism>
<dbReference type="AlphaFoldDB" id="A0A560DFX8"/>